<evidence type="ECO:0000313" key="2">
    <source>
        <dbReference type="Proteomes" id="UP000095283"/>
    </source>
</evidence>
<feature type="signal peptide" evidence="1">
    <location>
        <begin position="1"/>
        <end position="16"/>
    </location>
</feature>
<keyword evidence="2" id="KW-1185">Reference proteome</keyword>
<accession>A0A1I7WV60</accession>
<feature type="chain" id="PRO_5009310811" evidence="1">
    <location>
        <begin position="17"/>
        <end position="111"/>
    </location>
</feature>
<organism evidence="2 3">
    <name type="scientific">Heterorhabditis bacteriophora</name>
    <name type="common">Entomopathogenic nematode worm</name>
    <dbReference type="NCBI Taxonomy" id="37862"/>
    <lineage>
        <taxon>Eukaryota</taxon>
        <taxon>Metazoa</taxon>
        <taxon>Ecdysozoa</taxon>
        <taxon>Nematoda</taxon>
        <taxon>Chromadorea</taxon>
        <taxon>Rhabditida</taxon>
        <taxon>Rhabditina</taxon>
        <taxon>Rhabditomorpha</taxon>
        <taxon>Strongyloidea</taxon>
        <taxon>Heterorhabditidae</taxon>
        <taxon>Heterorhabditis</taxon>
    </lineage>
</organism>
<name>A0A1I7WV60_HETBA</name>
<keyword evidence="1" id="KW-0732">Signal</keyword>
<dbReference type="Proteomes" id="UP000095283">
    <property type="component" value="Unplaced"/>
</dbReference>
<proteinExistence type="predicted"/>
<protein>
    <submittedName>
        <fullName evidence="3">Secreted protein</fullName>
    </submittedName>
</protein>
<sequence length="111" mass="12084">MCSFFVFLLLISPSSALIDCVYGFVGRIQASVEDNFFQVSDTQICAAALCIKVIIHSALDDDNVFQQGISSRCAYTGEDREACRNANFCSTIATYDGMRGNETRGCGKENG</sequence>
<dbReference type="AlphaFoldDB" id="A0A1I7WV60"/>
<dbReference type="WBParaSite" id="Hba_09047">
    <property type="protein sequence ID" value="Hba_09047"/>
    <property type="gene ID" value="Hba_09047"/>
</dbReference>
<evidence type="ECO:0000256" key="1">
    <source>
        <dbReference type="SAM" id="SignalP"/>
    </source>
</evidence>
<reference evidence="3" key="1">
    <citation type="submission" date="2016-11" db="UniProtKB">
        <authorList>
            <consortium name="WormBaseParasite"/>
        </authorList>
    </citation>
    <scope>IDENTIFICATION</scope>
</reference>
<evidence type="ECO:0000313" key="3">
    <source>
        <dbReference type="WBParaSite" id="Hba_09047"/>
    </source>
</evidence>